<sequence length="39" mass="4166">MLYHFFCLAVTASNAECRYQDSGGLFGELSGDAMTSQGS</sequence>
<gene>
    <name evidence="1" type="ORF">TB927.1.2030</name>
</gene>
<dbReference type="Proteomes" id="UP000008524">
    <property type="component" value="Chromosome 1"/>
</dbReference>
<dbReference type="RefSeq" id="XP_024498403.1">
    <property type="nucleotide sequence ID" value="XM_024642679.1"/>
</dbReference>
<organism evidence="1 2">
    <name type="scientific">Trypanosoma brucei brucei (strain 927/4 GUTat10.1)</name>
    <dbReference type="NCBI Taxonomy" id="185431"/>
    <lineage>
        <taxon>Eukaryota</taxon>
        <taxon>Discoba</taxon>
        <taxon>Euglenozoa</taxon>
        <taxon>Kinetoplastea</taxon>
        <taxon>Metakinetoplastina</taxon>
        <taxon>Trypanosomatida</taxon>
        <taxon>Trypanosomatidae</taxon>
        <taxon>Trypanosoma</taxon>
    </lineage>
</organism>
<reference evidence="1 2" key="1">
    <citation type="journal article" date="2003" name="Nucleic Acids Res.">
        <title>The DNA sequence of chromosome I of an African trypanosome: gene content, chromosome organisation, recombination and polymorphism.</title>
        <authorList>
            <person name="Hall N."/>
            <person name="Berriman M."/>
            <person name="Lennard N.J."/>
            <person name="Harris B.R."/>
            <person name="Hertz-Fowler C."/>
            <person name="Bart-Delabesse E.N."/>
            <person name="Gerrare C.S."/>
            <person name="Atkin R.J."/>
            <person name="Barron A.J."/>
            <person name="Bowman S."/>
            <person name="Bray-Allen S.P."/>
            <person name="Bringaud F."/>
            <person name="Clark L.N."/>
            <person name="Corton C.H."/>
            <person name="Cronin A."/>
            <person name="Davies R."/>
            <person name="Doggett J."/>
            <person name="Fraser A."/>
            <person name="Gruter E."/>
            <person name="Hall S."/>
            <person name="Harper A.D."/>
            <person name="Kay M.P."/>
            <person name="Leech V."/>
            <person name="Mayes R."/>
            <person name="Price C."/>
            <person name="Quail M.A."/>
            <person name="Rabbinowitch E."/>
            <person name="Reitter C."/>
            <person name="Rutherford K."/>
            <person name="Sasse J."/>
            <person name="Sharp S."/>
            <person name="Shownkeen R."/>
            <person name="Macleod A."/>
            <person name="Taylor S."/>
            <person name="Tweedie A."/>
            <person name="Turner C.M.R."/>
            <person name="Tait A."/>
            <person name="Gull K."/>
            <person name="Barrell B."/>
            <person name="Melville S.E."/>
        </authorList>
    </citation>
    <scope>NUCLEOTIDE SEQUENCE [LARGE SCALE GENOMIC DNA]</scope>
    <source>
        <strain evidence="1 2">927/4 GUTat10.1</strain>
    </source>
</reference>
<dbReference type="PaxDb" id="5691-CAJ16266"/>
<protein>
    <submittedName>
        <fullName evidence="1">Uncharacterized protein</fullName>
    </submittedName>
</protein>
<dbReference type="EMBL" id="AL929603">
    <property type="protein sequence ID" value="CAJ16266.1"/>
    <property type="molecule type" value="Genomic_DNA"/>
</dbReference>
<dbReference type="AlphaFoldDB" id="Q4GZ16"/>
<dbReference type="GeneID" id="36373213"/>
<evidence type="ECO:0000313" key="2">
    <source>
        <dbReference type="Proteomes" id="UP000008524"/>
    </source>
</evidence>
<dbReference type="KEGG" id="tbr:TB927.1.2030"/>
<name>Q4GZ16_TRYB2</name>
<keyword evidence="2" id="KW-1185">Reference proteome</keyword>
<proteinExistence type="predicted"/>
<dbReference type="InParanoid" id="Q4GZ16"/>
<reference evidence="2" key="2">
    <citation type="journal article" date="2005" name="Science">
        <title>The genome of the African trypanosome Trypanosoma brucei.</title>
        <authorList>
            <person name="Berriman M."/>
            <person name="Ghedin E."/>
            <person name="Hertz-Fowler C."/>
            <person name="Blandin G."/>
            <person name="Renauld H."/>
            <person name="Bartholomeu D.C."/>
            <person name="Lennard N.J."/>
            <person name="Caler E."/>
            <person name="Hamlin N.E."/>
            <person name="Haas B."/>
            <person name="Bohme U."/>
            <person name="Hannick L."/>
            <person name="Aslett M.A."/>
            <person name="Shallom J."/>
            <person name="Marcello L."/>
            <person name="Hou L."/>
            <person name="Wickstead B."/>
            <person name="Alsmark U.C."/>
            <person name="Arrowsmith C."/>
            <person name="Atkin R.J."/>
            <person name="Barron A.J."/>
            <person name="Bringaud F."/>
            <person name="Brooks K."/>
            <person name="Carrington M."/>
            <person name="Cherevach I."/>
            <person name="Chillingworth T.J."/>
            <person name="Churcher C."/>
            <person name="Clark L.N."/>
            <person name="Corton C.H."/>
            <person name="Cronin A."/>
            <person name="Davies R.M."/>
            <person name="Doggett J."/>
            <person name="Djikeng A."/>
            <person name="Feldblyum T."/>
            <person name="Field M.C."/>
            <person name="Fraser A."/>
            <person name="Goodhead I."/>
            <person name="Hance Z."/>
            <person name="Harper D."/>
            <person name="Harris B.R."/>
            <person name="Hauser H."/>
            <person name="Hostetler J."/>
            <person name="Ivens A."/>
            <person name="Jagels K."/>
            <person name="Johnson D."/>
            <person name="Johnson J."/>
            <person name="Jones K."/>
            <person name="Kerhornou A.X."/>
            <person name="Koo H."/>
            <person name="Larke N."/>
            <person name="Landfear S."/>
            <person name="Larkin C."/>
            <person name="Leech V."/>
            <person name="Line A."/>
            <person name="Lord A."/>
            <person name="Macleod A."/>
            <person name="Mooney P.J."/>
            <person name="Moule S."/>
            <person name="Martin D.M."/>
            <person name="Morgan G.W."/>
            <person name="Mungall K."/>
            <person name="Norbertczak H."/>
            <person name="Ormond D."/>
            <person name="Pai G."/>
            <person name="Peacock C.S."/>
            <person name="Peterson J."/>
            <person name="Quail M.A."/>
            <person name="Rabbinowitsch E."/>
            <person name="Rajandream M.A."/>
            <person name="Reitter C."/>
            <person name="Salzberg S.L."/>
            <person name="Sanders M."/>
            <person name="Schobel S."/>
            <person name="Sharp S."/>
            <person name="Simmonds M."/>
            <person name="Simpson A.J."/>
            <person name="Tallon L."/>
            <person name="Turner C.M."/>
            <person name="Tait A."/>
            <person name="Tivey A.R."/>
            <person name="Van Aken S."/>
            <person name="Walker D."/>
            <person name="Wanless D."/>
            <person name="Wang S."/>
            <person name="White B."/>
            <person name="White O."/>
            <person name="Whitehead S."/>
            <person name="Woodward J."/>
            <person name="Wortman J."/>
            <person name="Adams M.D."/>
            <person name="Embley T.M."/>
            <person name="Gull K."/>
            <person name="Ullu E."/>
            <person name="Barry J.D."/>
            <person name="Fairlamb A.H."/>
            <person name="Opperdoes F."/>
            <person name="Barrell B.G."/>
            <person name="Donelson J.E."/>
            <person name="Hall N."/>
            <person name="Fraser C.M."/>
            <person name="Melville S.E."/>
            <person name="El-Sayed N.M."/>
        </authorList>
    </citation>
    <scope>NUCLEOTIDE SEQUENCE [LARGE SCALE GENOMIC DNA]</scope>
    <source>
        <strain evidence="2">927/4 GUTat10.1</strain>
    </source>
</reference>
<accession>Q4GZ16</accession>
<evidence type="ECO:0000313" key="1">
    <source>
        <dbReference type="EMBL" id="CAJ16266.1"/>
    </source>
</evidence>